<organism evidence="2 3">
    <name type="scientific">Nonomuraea africana</name>
    <dbReference type="NCBI Taxonomy" id="46171"/>
    <lineage>
        <taxon>Bacteria</taxon>
        <taxon>Bacillati</taxon>
        <taxon>Actinomycetota</taxon>
        <taxon>Actinomycetes</taxon>
        <taxon>Streptosporangiales</taxon>
        <taxon>Streptosporangiaceae</taxon>
        <taxon>Nonomuraea</taxon>
    </lineage>
</organism>
<keyword evidence="2" id="KW-0503">Monooxygenase</keyword>
<evidence type="ECO:0000313" key="2">
    <source>
        <dbReference type="EMBL" id="MBE1564500.1"/>
    </source>
</evidence>
<feature type="domain" description="ABM" evidence="1">
    <location>
        <begin position="3"/>
        <end position="97"/>
    </location>
</feature>
<name>A0ABR9KR46_9ACTN</name>
<keyword evidence="3" id="KW-1185">Reference proteome</keyword>
<dbReference type="InterPro" id="IPR007138">
    <property type="entry name" value="ABM_dom"/>
</dbReference>
<dbReference type="Proteomes" id="UP000661607">
    <property type="component" value="Unassembled WGS sequence"/>
</dbReference>
<dbReference type="GO" id="GO:0004497">
    <property type="term" value="F:monooxygenase activity"/>
    <property type="evidence" value="ECO:0007669"/>
    <property type="project" value="UniProtKB-KW"/>
</dbReference>
<evidence type="ECO:0000259" key="1">
    <source>
        <dbReference type="PROSITE" id="PS51725"/>
    </source>
</evidence>
<protein>
    <submittedName>
        <fullName evidence="2">Quinol monooxygenase YgiN</fullName>
    </submittedName>
</protein>
<sequence length="97" mass="10873">MRLIVAGKVYVDPKDRDRFVEAHRDIVEQARKYPGCLDLSISPDPTEAGRVNIFEYFESKEALDAWRAVAPPPSASIDIEDDQVFKHVIASSGPPFD</sequence>
<dbReference type="PROSITE" id="PS51725">
    <property type="entry name" value="ABM"/>
    <property type="match status" value="1"/>
</dbReference>
<reference evidence="2 3" key="1">
    <citation type="submission" date="2020-10" db="EMBL/GenBank/DDBJ databases">
        <title>Sequencing the genomes of 1000 actinobacteria strains.</title>
        <authorList>
            <person name="Klenk H.-P."/>
        </authorList>
    </citation>
    <scope>NUCLEOTIDE SEQUENCE [LARGE SCALE GENOMIC DNA]</scope>
    <source>
        <strain evidence="2 3">DSM 43748</strain>
    </source>
</reference>
<keyword evidence="2" id="KW-0560">Oxidoreductase</keyword>
<proteinExistence type="predicted"/>
<dbReference type="Pfam" id="PF03992">
    <property type="entry name" value="ABM"/>
    <property type="match status" value="1"/>
</dbReference>
<dbReference type="Gene3D" id="3.30.70.100">
    <property type="match status" value="1"/>
</dbReference>
<dbReference type="InterPro" id="IPR011008">
    <property type="entry name" value="Dimeric_a/b-barrel"/>
</dbReference>
<dbReference type="SUPFAM" id="SSF54909">
    <property type="entry name" value="Dimeric alpha+beta barrel"/>
    <property type="match status" value="1"/>
</dbReference>
<comment type="caution">
    <text evidence="2">The sequence shown here is derived from an EMBL/GenBank/DDBJ whole genome shotgun (WGS) entry which is preliminary data.</text>
</comment>
<gene>
    <name evidence="2" type="ORF">H4W81_007279</name>
</gene>
<dbReference type="EMBL" id="JADBEF010000001">
    <property type="protein sequence ID" value="MBE1564500.1"/>
    <property type="molecule type" value="Genomic_DNA"/>
</dbReference>
<accession>A0ABR9KR46</accession>
<evidence type="ECO:0000313" key="3">
    <source>
        <dbReference type="Proteomes" id="UP000661607"/>
    </source>
</evidence>
<dbReference type="RefSeq" id="WP_192778866.1">
    <property type="nucleotide sequence ID" value="NZ_BAAASY010000031.1"/>
</dbReference>